<dbReference type="GO" id="GO:0005886">
    <property type="term" value="C:plasma membrane"/>
    <property type="evidence" value="ECO:0007669"/>
    <property type="project" value="UniProtKB-SubCell"/>
</dbReference>
<dbReference type="AlphaFoldDB" id="A0AAN0LLW2"/>
<protein>
    <recommendedName>
        <fullName evidence="16">Na(+)-translocating NADH-quinone reductase subunit B</fullName>
        <shortName evidence="16">Na(+)-NQR subunit B</shortName>
        <shortName evidence="16">Na(+)-translocating NQR subunit B</shortName>
        <ecNumber evidence="16">7.2.1.1</ecNumber>
    </recommendedName>
    <alternativeName>
        <fullName evidence="16">NQR complex subunit B</fullName>
    </alternativeName>
    <alternativeName>
        <fullName evidence="16">NQR-1 subunit B</fullName>
    </alternativeName>
</protein>
<dbReference type="GO" id="GO:0010181">
    <property type="term" value="F:FMN binding"/>
    <property type="evidence" value="ECO:0007669"/>
    <property type="project" value="InterPro"/>
</dbReference>
<dbReference type="PANTHER" id="PTHR30578">
    <property type="entry name" value="ELECTRON TRANSPORT COMPLEX PROTEIN RNFD"/>
    <property type="match status" value="1"/>
</dbReference>
<dbReference type="GO" id="GO:0006814">
    <property type="term" value="P:sodium ion transport"/>
    <property type="evidence" value="ECO:0007669"/>
    <property type="project" value="UniProtKB-UniRule"/>
</dbReference>
<evidence type="ECO:0000313" key="18">
    <source>
        <dbReference type="EMBL" id="WZS85687.1"/>
    </source>
</evidence>
<evidence type="ECO:0000256" key="16">
    <source>
        <dbReference type="HAMAP-Rule" id="MF_00426"/>
    </source>
</evidence>
<evidence type="ECO:0000256" key="1">
    <source>
        <dbReference type="ARBA" id="ARBA00022448"/>
    </source>
</evidence>
<feature type="transmembrane region" description="Helical" evidence="16">
    <location>
        <begin position="327"/>
        <end position="345"/>
    </location>
</feature>
<feature type="modified residue" description="FMN phosphoryl threonine" evidence="16 17">
    <location>
        <position position="236"/>
    </location>
</feature>
<keyword evidence="3" id="KW-0997">Cell inner membrane</keyword>
<feature type="transmembrane region" description="Helical" evidence="16">
    <location>
        <begin position="121"/>
        <end position="142"/>
    </location>
</feature>
<comment type="cofactor">
    <cofactor evidence="16 17">
        <name>FMN</name>
        <dbReference type="ChEBI" id="CHEBI:58210"/>
    </cofactor>
</comment>
<dbReference type="GO" id="GO:0016655">
    <property type="term" value="F:oxidoreductase activity, acting on NAD(P)H, quinone or similar compound as acceptor"/>
    <property type="evidence" value="ECO:0007669"/>
    <property type="project" value="UniProtKB-UniRule"/>
</dbReference>
<feature type="transmembrane region" description="Helical" evidence="16">
    <location>
        <begin position="357"/>
        <end position="375"/>
    </location>
</feature>
<keyword evidence="9 16" id="KW-1133">Transmembrane helix</keyword>
<dbReference type="PIRSF" id="PIRSF016055">
    <property type="entry name" value="NADH-UbQ_OxRdtase_B_su"/>
    <property type="match status" value="1"/>
</dbReference>
<feature type="transmembrane region" description="Helical" evidence="16">
    <location>
        <begin position="56"/>
        <end position="73"/>
    </location>
</feature>
<dbReference type="Proteomes" id="UP001441914">
    <property type="component" value="Chromosome 1"/>
</dbReference>
<evidence type="ECO:0000256" key="14">
    <source>
        <dbReference type="ARBA" id="ARBA00023136"/>
    </source>
</evidence>
<reference evidence="18 19" key="1">
    <citation type="journal article" date="2024" name="Elife">
        <title>Polysaccharide breakdown products drive degradation-dispersal cycles of foraging bacteria through changes in metabolism and motility.</title>
        <authorList>
            <person name="Stubbusch A.K."/>
            <person name="Keegstra J.M."/>
            <person name="Schwartzman J."/>
            <person name="Pontrelli S."/>
            <person name="Clerc E.E."/>
            <person name="Stocker R."/>
            <person name="Magnabosco C."/>
            <person name="Schubert O.T."/>
            <person name="Ackermann M."/>
            <person name="D'Souza G.G."/>
        </authorList>
    </citation>
    <scope>NUCLEOTIDE SEQUENCE [LARGE SCALE GENOMIC DNA]</scope>
    <source>
        <strain evidence="18 19">ZF270</strain>
    </source>
</reference>
<comment type="function">
    <text evidence="16">NQR complex catalyzes the reduction of ubiquinone-1 to ubiquinol by two successive reactions, coupled with the transport of Na(+) ions from the cytoplasm to the periplasm. NqrA to NqrE are probably involved in the second step, the conversion of ubisemiquinone to ubiquinol.</text>
</comment>
<dbReference type="NCBIfam" id="TIGR01937">
    <property type="entry name" value="nqrB"/>
    <property type="match status" value="1"/>
</dbReference>
<evidence type="ECO:0000256" key="11">
    <source>
        <dbReference type="ARBA" id="ARBA00023053"/>
    </source>
</evidence>
<dbReference type="GO" id="GO:0022904">
    <property type="term" value="P:respiratory electron transport chain"/>
    <property type="evidence" value="ECO:0007669"/>
    <property type="project" value="InterPro"/>
</dbReference>
<keyword evidence="19" id="KW-1185">Reference proteome</keyword>
<name>A0AAN0LLW2_9VIBR</name>
<gene>
    <name evidence="16" type="primary">nqrB</name>
    <name evidence="18" type="ORF">QYQ95_14785</name>
</gene>
<evidence type="ECO:0000256" key="13">
    <source>
        <dbReference type="ARBA" id="ARBA00023075"/>
    </source>
</evidence>
<dbReference type="NCBIfam" id="NF003756">
    <property type="entry name" value="PRK05349.1"/>
    <property type="match status" value="1"/>
</dbReference>
<keyword evidence="7 16" id="KW-0812">Transmembrane</keyword>
<feature type="transmembrane region" description="Helical" evidence="16">
    <location>
        <begin position="271"/>
        <end position="290"/>
    </location>
</feature>
<evidence type="ECO:0000256" key="4">
    <source>
        <dbReference type="ARBA" id="ARBA00022553"/>
    </source>
</evidence>
<dbReference type="HAMAP" id="MF_00426">
    <property type="entry name" value="NqrB"/>
    <property type="match status" value="1"/>
</dbReference>
<evidence type="ECO:0000256" key="2">
    <source>
        <dbReference type="ARBA" id="ARBA00022475"/>
    </source>
</evidence>
<dbReference type="Pfam" id="PF03116">
    <property type="entry name" value="NQR2_RnfD_RnfE"/>
    <property type="match status" value="1"/>
</dbReference>
<keyword evidence="8 16" id="KW-1278">Translocase</keyword>
<proteinExistence type="inferred from homology"/>
<feature type="transmembrane region" description="Helical" evidence="16">
    <location>
        <begin position="297"/>
        <end position="315"/>
    </location>
</feature>
<evidence type="ECO:0000256" key="8">
    <source>
        <dbReference type="ARBA" id="ARBA00022967"/>
    </source>
</evidence>
<evidence type="ECO:0000256" key="3">
    <source>
        <dbReference type="ARBA" id="ARBA00022519"/>
    </source>
</evidence>
<keyword evidence="13 16" id="KW-0830">Ubiquinone</keyword>
<feature type="transmembrane region" description="Helical" evidence="16">
    <location>
        <begin position="381"/>
        <end position="400"/>
    </location>
</feature>
<dbReference type="InterPro" id="IPR010966">
    <property type="entry name" value="NqrB"/>
</dbReference>
<dbReference type="EMBL" id="CP135176">
    <property type="protein sequence ID" value="WZS85687.1"/>
    <property type="molecule type" value="Genomic_DNA"/>
</dbReference>
<evidence type="ECO:0000256" key="15">
    <source>
        <dbReference type="ARBA" id="ARBA00023201"/>
    </source>
</evidence>
<comment type="catalytic activity">
    <reaction evidence="16">
        <text>a ubiquinone + n Na(+)(in) + NADH + H(+) = a ubiquinol + n Na(+)(out) + NAD(+)</text>
        <dbReference type="Rhea" id="RHEA:47748"/>
        <dbReference type="Rhea" id="RHEA-COMP:9565"/>
        <dbReference type="Rhea" id="RHEA-COMP:9566"/>
        <dbReference type="ChEBI" id="CHEBI:15378"/>
        <dbReference type="ChEBI" id="CHEBI:16389"/>
        <dbReference type="ChEBI" id="CHEBI:17976"/>
        <dbReference type="ChEBI" id="CHEBI:29101"/>
        <dbReference type="ChEBI" id="CHEBI:57540"/>
        <dbReference type="ChEBI" id="CHEBI:57945"/>
        <dbReference type="EC" id="7.2.1.1"/>
    </reaction>
</comment>
<evidence type="ECO:0000256" key="17">
    <source>
        <dbReference type="PIRSR" id="PIRSR016055-50"/>
    </source>
</evidence>
<keyword evidence="1 16" id="KW-0813">Transport</keyword>
<dbReference type="EC" id="7.2.1.1" evidence="16"/>
<accession>A0AAN0LLW2</accession>
<keyword evidence="15 16" id="KW-0739">Sodium transport</keyword>
<comment type="subunit">
    <text evidence="16">Composed of six subunits; NqrA, NqrB, NqrC, NqrD, NqrE and NqrF.</text>
</comment>
<dbReference type="PANTHER" id="PTHR30578:SF1">
    <property type="entry name" value="NA(+)-TRANSLOCATING NADH-QUINONE REDUCTASE SUBUNIT B"/>
    <property type="match status" value="1"/>
</dbReference>
<keyword evidence="14 16" id="KW-0472">Membrane</keyword>
<evidence type="ECO:0000256" key="12">
    <source>
        <dbReference type="ARBA" id="ARBA00023065"/>
    </source>
</evidence>
<keyword evidence="4 16" id="KW-0597">Phosphoprotein</keyword>
<keyword evidence="2 16" id="KW-1003">Cell membrane</keyword>
<comment type="similarity">
    <text evidence="16">Belongs to the NqrB/RnfD family.</text>
</comment>
<feature type="transmembrane region" description="Helical" evidence="16">
    <location>
        <begin position="154"/>
        <end position="169"/>
    </location>
</feature>
<comment type="subcellular location">
    <subcellularLocation>
        <location evidence="16">Cell membrane</location>
        <topology evidence="16">Multi-pass membrane protein</topology>
    </subcellularLocation>
</comment>
<evidence type="ECO:0000256" key="6">
    <source>
        <dbReference type="ARBA" id="ARBA00022643"/>
    </source>
</evidence>
<sequence>MSFKKRLEDVAPQFEAGGKYEKLYPVYEAFATIFYTPGNVNRGLTHVRDSIDLKRIMILVWLATFPAMFWGMYNVGHQSVSALTSSYQLSELTSVIESSWRLSWAFGDAPSLMASGWGSQMFFGALYFLPVYATVFVVGGFWEVLFAVVRKHEVNEGFFVSSVLFALILPPTIPLWQAALGITFGIVVAKELFGGTGRNFLNPALAGRAFLYFAYPANMSGGLVWVAAADGYSGATPLSQWYEGGSTSLINNMTGETITWMDAFIGNIPGSMGEVSSLLIMLTGLMLIFMKIASWRIVAGVIIGLVVTSSLMNWIGSDTNSMFSMPFYWHFVLGGVAFGTFFMATDPVSAAFTNQSKWAYGILIGVMTVGIRVLNPAYPEGIMLAILFANLFAPLFDFVVKEQNIKRRQKRTAREEI</sequence>
<evidence type="ECO:0000256" key="7">
    <source>
        <dbReference type="ARBA" id="ARBA00022692"/>
    </source>
</evidence>
<evidence type="ECO:0000256" key="9">
    <source>
        <dbReference type="ARBA" id="ARBA00022989"/>
    </source>
</evidence>
<evidence type="ECO:0000256" key="5">
    <source>
        <dbReference type="ARBA" id="ARBA00022630"/>
    </source>
</evidence>
<keyword evidence="6 16" id="KW-0288">FMN</keyword>
<keyword evidence="11 16" id="KW-0915">Sodium</keyword>
<evidence type="ECO:0000313" key="19">
    <source>
        <dbReference type="Proteomes" id="UP001441914"/>
    </source>
</evidence>
<keyword evidence="10 16" id="KW-0520">NAD</keyword>
<keyword evidence="5 16" id="KW-0285">Flavoprotein</keyword>
<organism evidence="18 19">
    <name type="scientific">Vibrio cyclitrophicus ZF270</name>
    <dbReference type="NCBI Taxonomy" id="1136176"/>
    <lineage>
        <taxon>Bacteria</taxon>
        <taxon>Pseudomonadati</taxon>
        <taxon>Pseudomonadota</taxon>
        <taxon>Gammaproteobacteria</taxon>
        <taxon>Vibrionales</taxon>
        <taxon>Vibrionaceae</taxon>
        <taxon>Vibrio</taxon>
    </lineage>
</organism>
<dbReference type="RefSeq" id="WP_016768244.1">
    <property type="nucleotide sequence ID" value="NZ_CP135176.1"/>
</dbReference>
<evidence type="ECO:0000256" key="10">
    <source>
        <dbReference type="ARBA" id="ARBA00023027"/>
    </source>
</evidence>
<dbReference type="InterPro" id="IPR004338">
    <property type="entry name" value="NqrB/RnfD"/>
</dbReference>
<dbReference type="GO" id="GO:0055085">
    <property type="term" value="P:transmembrane transport"/>
    <property type="evidence" value="ECO:0007669"/>
    <property type="project" value="InterPro"/>
</dbReference>
<keyword evidence="12 16" id="KW-0406">Ion transport</keyword>